<feature type="region of interest" description="Disordered" evidence="1">
    <location>
        <begin position="491"/>
        <end position="517"/>
    </location>
</feature>
<protein>
    <recommendedName>
        <fullName evidence="4">F-box domain-containing protein</fullName>
    </recommendedName>
</protein>
<accession>A0A4P9WIU3</accession>
<evidence type="ECO:0000313" key="2">
    <source>
        <dbReference type="EMBL" id="RKO90496.1"/>
    </source>
</evidence>
<evidence type="ECO:0008006" key="4">
    <source>
        <dbReference type="Google" id="ProtNLM"/>
    </source>
</evidence>
<reference evidence="3" key="1">
    <citation type="journal article" date="2018" name="Nat. Microbiol.">
        <title>Leveraging single-cell genomics to expand the fungal tree of life.</title>
        <authorList>
            <person name="Ahrendt S.R."/>
            <person name="Quandt C.A."/>
            <person name="Ciobanu D."/>
            <person name="Clum A."/>
            <person name="Salamov A."/>
            <person name="Andreopoulos B."/>
            <person name="Cheng J.F."/>
            <person name="Woyke T."/>
            <person name="Pelin A."/>
            <person name="Henrissat B."/>
            <person name="Reynolds N.K."/>
            <person name="Benny G.L."/>
            <person name="Smith M.E."/>
            <person name="James T.Y."/>
            <person name="Grigoriev I.V."/>
        </authorList>
    </citation>
    <scope>NUCLEOTIDE SEQUENCE [LARGE SCALE GENOMIC DNA]</scope>
</reference>
<feature type="compositionally biased region" description="Low complexity" evidence="1">
    <location>
        <begin position="504"/>
        <end position="515"/>
    </location>
</feature>
<proteinExistence type="predicted"/>
<evidence type="ECO:0000256" key="1">
    <source>
        <dbReference type="SAM" id="MobiDB-lite"/>
    </source>
</evidence>
<dbReference type="EMBL" id="KZ995526">
    <property type="protein sequence ID" value="RKO90496.1"/>
    <property type="molecule type" value="Genomic_DNA"/>
</dbReference>
<name>A0A4P9WIU3_9FUNG</name>
<organism evidence="2 3">
    <name type="scientific">Blyttiomyces helicus</name>
    <dbReference type="NCBI Taxonomy" id="388810"/>
    <lineage>
        <taxon>Eukaryota</taxon>
        <taxon>Fungi</taxon>
        <taxon>Fungi incertae sedis</taxon>
        <taxon>Chytridiomycota</taxon>
        <taxon>Chytridiomycota incertae sedis</taxon>
        <taxon>Chytridiomycetes</taxon>
        <taxon>Chytridiomycetes incertae sedis</taxon>
        <taxon>Blyttiomyces</taxon>
    </lineage>
</organism>
<evidence type="ECO:0000313" key="3">
    <source>
        <dbReference type="Proteomes" id="UP000269721"/>
    </source>
</evidence>
<feature type="compositionally biased region" description="Basic and acidic residues" evidence="1">
    <location>
        <begin position="210"/>
        <end position="227"/>
    </location>
</feature>
<dbReference type="AlphaFoldDB" id="A0A4P9WIU3"/>
<keyword evidence="3" id="KW-1185">Reference proteome</keyword>
<sequence length="621" mass="67754">MSEEAVPSIHGRHVVSSLKPSTSWTDSVLHHYFDPSQPLTTVTTPPPSNIQIYRHPTPAQFSGFVVFETAASRSFLPPSPVHGGGFEQFKAGQSASGFNDSRARSFSSCGPAGEAPGSHLPRPWRKEWFVGDVSAPSPGTGAESNGTERHRGERFVGRATIGWQPCVGSLIEGAQAPTPARGCGADVAQLPAQYNTMRQNKLKGRTAPAAEKEKARRASAEQNRRLQDDDEDDDCAAGCAAVDVAFAWGTGGRLEFRRDLKPGGVEKEAFERPIRSCPPSRIPTPPLSEWTSCRKPAKPSKAIAPNSAHASLPLPPELFDLVLASVPFQSRWSLRLVNHTFERLTSDNLTRWFRAGPALFVFLDRDSNSHRTKDRLAFVCDRVESKGAGSEPMFVYKPLRSSFVTAGSADYWVCCPGCRWEIFEEAPESARVSVYAAVAHALPDAIRDEPTSGSNTESPIFPQAAYHRDGTIPDIELGFLQAEPFVTSLATTGFAAPPPPPSPSVACSSSSTSAPRAPPRLDFTVQLEYDRISMTEREHSKYAADPTGMQVRNPAGVPPIVRRREGGIVELREPLRTGMGWFPGCEMNEKVMVCFGELRFARKDLVKFLPRGLSAFLEGRL</sequence>
<feature type="region of interest" description="Disordered" evidence="1">
    <location>
        <begin position="102"/>
        <end position="123"/>
    </location>
</feature>
<feature type="region of interest" description="Disordered" evidence="1">
    <location>
        <begin position="196"/>
        <end position="233"/>
    </location>
</feature>
<gene>
    <name evidence="2" type="ORF">BDK51DRAFT_41641</name>
</gene>
<dbReference type="Proteomes" id="UP000269721">
    <property type="component" value="Unassembled WGS sequence"/>
</dbReference>